<reference evidence="1 2" key="1">
    <citation type="submission" date="2017-08" db="EMBL/GenBank/DDBJ databases">
        <title>Burning lignite coal seam in the remote Altai Mountains harbors a hydrogen-driven thermophilic microbial community.</title>
        <authorList>
            <person name="Kadnikov V.V."/>
            <person name="Mardanov A.V."/>
            <person name="Ivasenko D."/>
            <person name="Beletsky A.V."/>
            <person name="Karnachuk O.V."/>
            <person name="Ravin N.V."/>
        </authorList>
    </citation>
    <scope>NUCLEOTIDE SEQUENCE [LARGE SCALE GENOMIC DNA]</scope>
    <source>
        <strain evidence="1">AL33</strain>
    </source>
</reference>
<gene>
    <name evidence="1" type="ORF">HSCHL_1289</name>
</gene>
<dbReference type="EMBL" id="PEBV01000041">
    <property type="protein sequence ID" value="PTQ51586.1"/>
    <property type="molecule type" value="Genomic_DNA"/>
</dbReference>
<proteinExistence type="predicted"/>
<evidence type="ECO:0000313" key="2">
    <source>
        <dbReference type="Proteomes" id="UP000244180"/>
    </source>
</evidence>
<dbReference type="AlphaFoldDB" id="A0A2T5G5X7"/>
<comment type="caution">
    <text evidence="1">The sequence shown here is derived from an EMBL/GenBank/DDBJ whole genome shotgun (WGS) entry which is preliminary data.</text>
</comment>
<name>A0A2T5G5X7_HYDSH</name>
<dbReference type="Proteomes" id="UP000244180">
    <property type="component" value="Unassembled WGS sequence"/>
</dbReference>
<evidence type="ECO:0000313" key="1">
    <source>
        <dbReference type="EMBL" id="PTQ51586.1"/>
    </source>
</evidence>
<protein>
    <submittedName>
        <fullName evidence="1">Uncharacterized protein</fullName>
    </submittedName>
</protein>
<accession>A0A2T5G5X7</accession>
<organism evidence="1 2">
    <name type="scientific">Hydrogenibacillus schlegelii</name>
    <name type="common">Bacillus schlegelii</name>
    <dbReference type="NCBI Taxonomy" id="1484"/>
    <lineage>
        <taxon>Bacteria</taxon>
        <taxon>Bacillati</taxon>
        <taxon>Bacillota</taxon>
        <taxon>Bacilli</taxon>
        <taxon>Bacillales</taxon>
        <taxon>Bacillales Family X. Incertae Sedis</taxon>
        <taxon>Hydrogenibacillus</taxon>
    </lineage>
</organism>
<sequence length="90" mass="9987">MMHVSGNNGYTKTVLINPVAPRMAPGEHALLMAHVRGNVQVFGSVRILDVYHRNADTIYEIQILKGTMHSFVQAASQGDRFFLFPIESSS</sequence>